<name>A0A2A9DZY1_9MICO</name>
<dbReference type="InterPro" id="IPR007345">
    <property type="entry name" value="Polysacch_pyruvyl_Trfase"/>
</dbReference>
<evidence type="ECO:0000259" key="2">
    <source>
        <dbReference type="Pfam" id="PF04230"/>
    </source>
</evidence>
<protein>
    <submittedName>
        <fullName evidence="3">Polysaccharide pyruvyl transferase WcaK-like protein</fullName>
    </submittedName>
</protein>
<gene>
    <name evidence="3" type="ORF">ATL42_0171</name>
</gene>
<dbReference type="OrthoDB" id="3358948at2"/>
<sequence length="449" mass="48281">MRRDHSPESSRADLEVLVFGELGIGNLGNEASLTEALRRLEMHLPGARVRVLSYDPARTALEHHGEHPRWSTEPISAPQQPRAGRQPGRWGRLARQLTDSRRVAHASRGADLVVVPGTGIFEELWTGPWGVPVLLVGLAAGARARRVPLVVVAVGADLPRRRLTRWMFSFVLRSSAQATFRDGHSRAAGAAMLADGKLSRRRPAGRRPGAVHRAPPTPRLAPDLVLGAPPPHVAVTDAAVTDAGSRPRLVLGVMRYYGTSDDATSPEGVAVHERYRAALTDTAARILARGWTVDIVVGDDGDLPVAHDLASRLGPGTTVRPVTTMHDLDAVIAGATVVVASRYHNVVSAVRAAVPVMSVSYTTKGHALMEQVGMVGASQWIEKLDAQRLTVQIDDVVTRSGEIAAQLREATHRFRATADDPWRDAASLTRTAGARPAQPVRTTLVEETA</sequence>
<dbReference type="PANTHER" id="PTHR36836:SF1">
    <property type="entry name" value="COLANIC ACID BIOSYNTHESIS PROTEIN WCAK"/>
    <property type="match status" value="1"/>
</dbReference>
<feature type="region of interest" description="Disordered" evidence="1">
    <location>
        <begin position="197"/>
        <end position="218"/>
    </location>
</feature>
<feature type="region of interest" description="Disordered" evidence="1">
    <location>
        <begin position="430"/>
        <end position="449"/>
    </location>
</feature>
<keyword evidence="4" id="KW-1185">Reference proteome</keyword>
<keyword evidence="3" id="KW-0808">Transferase</keyword>
<proteinExistence type="predicted"/>
<comment type="caution">
    <text evidence="3">The sequence shown here is derived from an EMBL/GenBank/DDBJ whole genome shotgun (WGS) entry which is preliminary data.</text>
</comment>
<dbReference type="AlphaFoldDB" id="A0A2A9DZY1"/>
<dbReference type="RefSeq" id="WP_098453733.1">
    <property type="nucleotide sequence ID" value="NZ_PDJG01000001.1"/>
</dbReference>
<evidence type="ECO:0000256" key="1">
    <source>
        <dbReference type="SAM" id="MobiDB-lite"/>
    </source>
</evidence>
<organism evidence="3 4">
    <name type="scientific">Sanguibacter antarcticus</name>
    <dbReference type="NCBI Taxonomy" id="372484"/>
    <lineage>
        <taxon>Bacteria</taxon>
        <taxon>Bacillati</taxon>
        <taxon>Actinomycetota</taxon>
        <taxon>Actinomycetes</taxon>
        <taxon>Micrococcales</taxon>
        <taxon>Sanguibacteraceae</taxon>
        <taxon>Sanguibacter</taxon>
    </lineage>
</organism>
<dbReference type="EMBL" id="PDJG01000001">
    <property type="protein sequence ID" value="PFG32347.1"/>
    <property type="molecule type" value="Genomic_DNA"/>
</dbReference>
<feature type="domain" description="Polysaccharide pyruvyl transferase" evidence="2">
    <location>
        <begin position="26"/>
        <end position="361"/>
    </location>
</feature>
<reference evidence="3 4" key="1">
    <citation type="submission" date="2017-10" db="EMBL/GenBank/DDBJ databases">
        <title>Sequencing the genomes of 1000 actinobacteria strains.</title>
        <authorList>
            <person name="Klenk H.-P."/>
        </authorList>
    </citation>
    <scope>NUCLEOTIDE SEQUENCE [LARGE SCALE GENOMIC DNA]</scope>
    <source>
        <strain evidence="3 4">DSM 18966</strain>
    </source>
</reference>
<dbReference type="Proteomes" id="UP000225548">
    <property type="component" value="Unassembled WGS sequence"/>
</dbReference>
<accession>A0A2A9DZY1</accession>
<feature type="region of interest" description="Disordered" evidence="1">
    <location>
        <begin position="63"/>
        <end position="89"/>
    </location>
</feature>
<dbReference type="Pfam" id="PF04230">
    <property type="entry name" value="PS_pyruv_trans"/>
    <property type="match status" value="1"/>
</dbReference>
<evidence type="ECO:0000313" key="3">
    <source>
        <dbReference type="EMBL" id="PFG32347.1"/>
    </source>
</evidence>
<dbReference type="PANTHER" id="PTHR36836">
    <property type="entry name" value="COLANIC ACID BIOSYNTHESIS PROTEIN WCAK"/>
    <property type="match status" value="1"/>
</dbReference>
<dbReference type="GO" id="GO:0016740">
    <property type="term" value="F:transferase activity"/>
    <property type="evidence" value="ECO:0007669"/>
    <property type="project" value="UniProtKB-KW"/>
</dbReference>
<evidence type="ECO:0000313" key="4">
    <source>
        <dbReference type="Proteomes" id="UP000225548"/>
    </source>
</evidence>